<organism evidence="2 3">
    <name type="scientific">Pandoraea iniqua</name>
    <dbReference type="NCBI Taxonomy" id="2508288"/>
    <lineage>
        <taxon>Bacteria</taxon>
        <taxon>Pseudomonadati</taxon>
        <taxon>Pseudomonadota</taxon>
        <taxon>Betaproteobacteria</taxon>
        <taxon>Burkholderiales</taxon>
        <taxon>Burkholderiaceae</taxon>
        <taxon>Pandoraea</taxon>
    </lineage>
</organism>
<feature type="region of interest" description="Disordered" evidence="1">
    <location>
        <begin position="1"/>
        <end position="26"/>
    </location>
</feature>
<dbReference type="AlphaFoldDB" id="A0A5E4SBX1"/>
<reference evidence="2 3" key="1">
    <citation type="submission" date="2019-08" db="EMBL/GenBank/DDBJ databases">
        <authorList>
            <person name="Peeters C."/>
        </authorList>
    </citation>
    <scope>NUCLEOTIDE SEQUENCE [LARGE SCALE GENOMIC DNA]</scope>
    <source>
        <strain evidence="2 3">LMG 31115</strain>
    </source>
</reference>
<proteinExistence type="predicted"/>
<name>A0A5E4SBX1_9BURK</name>
<accession>A0A5E4SBX1</accession>
<evidence type="ECO:0000256" key="1">
    <source>
        <dbReference type="SAM" id="MobiDB-lite"/>
    </source>
</evidence>
<sequence length="50" mass="5412">MASPRSTQNTLPGSMQNYNGGDDATHRHPPLLLRYRIVIALLAPSGLPGR</sequence>
<protein>
    <submittedName>
        <fullName evidence="2">Uncharacterized protein</fullName>
    </submittedName>
</protein>
<feature type="compositionally biased region" description="Polar residues" evidence="1">
    <location>
        <begin position="1"/>
        <end position="19"/>
    </location>
</feature>
<dbReference type="EMBL" id="CABPSI010000001">
    <property type="protein sequence ID" value="VVD71728.1"/>
    <property type="molecule type" value="Genomic_DNA"/>
</dbReference>
<gene>
    <name evidence="2" type="ORF">PIN31115_00637</name>
</gene>
<dbReference type="Proteomes" id="UP000333828">
    <property type="component" value="Unassembled WGS sequence"/>
</dbReference>
<evidence type="ECO:0000313" key="3">
    <source>
        <dbReference type="Proteomes" id="UP000333828"/>
    </source>
</evidence>
<keyword evidence="3" id="KW-1185">Reference proteome</keyword>
<evidence type="ECO:0000313" key="2">
    <source>
        <dbReference type="EMBL" id="VVD71728.1"/>
    </source>
</evidence>